<gene>
    <name evidence="4" type="ORF">H1R20_g12187</name>
</gene>
<dbReference type="Proteomes" id="UP001140091">
    <property type="component" value="Unassembled WGS sequence"/>
</dbReference>
<sequence length="405" mass="45531">MSNSSSESLRRENEDLRSRIGHLTEIVEELKQDKQALRENANHWKEKAAGLKAEMTEEISRKDARIIELEMLLDSARQSTSNLLPSAISSKALGKQKNTDHEVSSSREATALGKRKVDTPSSPPRAIKRYRTLPGHQEPSEPASSAGSAPSCSEALNEDYDAKSGISRPIIKYKEEEAFVLPPDLIAGYLRDAPALEIRPNPSGLHVRRDYLRLLLTGSDMHFFQKVEAKKNPSGSEPRTLVFPRFDLNPAMPLIPGESGLILSKRPEVLKYSPLGLFRRDMSGEEEAVWQYLGEYETKVVGMMTGELFRQQNNKVQRAWAKTILKQKGHQAYRMVKVRISLRKRGLPIPSEAESKKPSDAVTTRGKEKGKKKEAQEDKDQGWGDVDEEDIIVSSLTQKLYRVSK</sequence>
<evidence type="ECO:0000256" key="1">
    <source>
        <dbReference type="SAM" id="Coils"/>
    </source>
</evidence>
<feature type="compositionally biased region" description="Basic and acidic residues" evidence="2">
    <location>
        <begin position="353"/>
        <end position="382"/>
    </location>
</feature>
<dbReference type="EMBL" id="JANBPK010001200">
    <property type="protein sequence ID" value="KAJ2924926.1"/>
    <property type="molecule type" value="Genomic_DNA"/>
</dbReference>
<evidence type="ECO:0000256" key="2">
    <source>
        <dbReference type="SAM" id="MobiDB-lite"/>
    </source>
</evidence>
<dbReference type="OrthoDB" id="3265858at2759"/>
<keyword evidence="5" id="KW-1185">Reference proteome</keyword>
<accession>A0A9W8IX14</accession>
<reference evidence="4" key="1">
    <citation type="submission" date="2022-06" db="EMBL/GenBank/DDBJ databases">
        <title>Genome Sequence of Candolleomyces eurysporus.</title>
        <authorList>
            <person name="Buettner E."/>
        </authorList>
    </citation>
    <scope>NUCLEOTIDE SEQUENCE</scope>
    <source>
        <strain evidence="4">VTCC 930004</strain>
    </source>
</reference>
<dbReference type="AlphaFoldDB" id="A0A9W8IX14"/>
<keyword evidence="1" id="KW-0175">Coiled coil</keyword>
<feature type="compositionally biased region" description="Low complexity" evidence="2">
    <location>
        <begin position="140"/>
        <end position="154"/>
    </location>
</feature>
<evidence type="ECO:0000259" key="3">
    <source>
        <dbReference type="Pfam" id="PF20411"/>
    </source>
</evidence>
<protein>
    <recommendedName>
        <fullName evidence="3">DUF6697 domain-containing protein</fullName>
    </recommendedName>
</protein>
<organism evidence="4 5">
    <name type="scientific">Candolleomyces eurysporus</name>
    <dbReference type="NCBI Taxonomy" id="2828524"/>
    <lineage>
        <taxon>Eukaryota</taxon>
        <taxon>Fungi</taxon>
        <taxon>Dikarya</taxon>
        <taxon>Basidiomycota</taxon>
        <taxon>Agaricomycotina</taxon>
        <taxon>Agaricomycetes</taxon>
        <taxon>Agaricomycetidae</taxon>
        <taxon>Agaricales</taxon>
        <taxon>Agaricineae</taxon>
        <taxon>Psathyrellaceae</taxon>
        <taxon>Candolleomyces</taxon>
    </lineage>
</organism>
<feature type="region of interest" description="Disordered" evidence="2">
    <location>
        <begin position="92"/>
        <end position="154"/>
    </location>
</feature>
<evidence type="ECO:0000313" key="4">
    <source>
        <dbReference type="EMBL" id="KAJ2924926.1"/>
    </source>
</evidence>
<comment type="caution">
    <text evidence="4">The sequence shown here is derived from an EMBL/GenBank/DDBJ whole genome shotgun (WGS) entry which is preliminary data.</text>
</comment>
<dbReference type="Pfam" id="PF20411">
    <property type="entry name" value="DUF6697"/>
    <property type="match status" value="1"/>
</dbReference>
<feature type="domain" description="DUF6697" evidence="3">
    <location>
        <begin position="207"/>
        <end position="375"/>
    </location>
</feature>
<name>A0A9W8IX14_9AGAR</name>
<feature type="region of interest" description="Disordered" evidence="2">
    <location>
        <begin position="349"/>
        <end position="384"/>
    </location>
</feature>
<feature type="non-terminal residue" evidence="4">
    <location>
        <position position="405"/>
    </location>
</feature>
<feature type="coiled-coil region" evidence="1">
    <location>
        <begin position="13"/>
        <end position="54"/>
    </location>
</feature>
<evidence type="ECO:0000313" key="5">
    <source>
        <dbReference type="Proteomes" id="UP001140091"/>
    </source>
</evidence>
<proteinExistence type="predicted"/>
<dbReference type="InterPro" id="IPR046520">
    <property type="entry name" value="DUF6697"/>
</dbReference>